<name>A0A1G7KUZ4_9BACT</name>
<evidence type="ECO:0000313" key="11">
    <source>
        <dbReference type="Proteomes" id="UP000198748"/>
    </source>
</evidence>
<dbReference type="GO" id="GO:0015562">
    <property type="term" value="F:efflux transmembrane transporter activity"/>
    <property type="evidence" value="ECO:0007669"/>
    <property type="project" value="InterPro"/>
</dbReference>
<keyword evidence="3" id="KW-0813">Transport</keyword>
<comment type="similarity">
    <text evidence="2">Belongs to the outer membrane factor (OMF) (TC 1.B.17) family.</text>
</comment>
<comment type="subcellular location">
    <subcellularLocation>
        <location evidence="1">Cell outer membrane</location>
    </subcellularLocation>
</comment>
<dbReference type="SUPFAM" id="SSF56954">
    <property type="entry name" value="Outer membrane efflux proteins (OEP)"/>
    <property type="match status" value="1"/>
</dbReference>
<evidence type="ECO:0000256" key="6">
    <source>
        <dbReference type="ARBA" id="ARBA00023136"/>
    </source>
</evidence>
<dbReference type="STRING" id="659014.SAMN04487996_110228"/>
<dbReference type="PANTHER" id="PTHR30026:SF20">
    <property type="entry name" value="OUTER MEMBRANE PROTEIN TOLC"/>
    <property type="match status" value="1"/>
</dbReference>
<evidence type="ECO:0000256" key="8">
    <source>
        <dbReference type="SAM" id="Coils"/>
    </source>
</evidence>
<evidence type="ECO:0000256" key="9">
    <source>
        <dbReference type="SAM" id="SignalP"/>
    </source>
</evidence>
<evidence type="ECO:0000256" key="3">
    <source>
        <dbReference type="ARBA" id="ARBA00022448"/>
    </source>
</evidence>
<dbReference type="RefSeq" id="WP_229212735.1">
    <property type="nucleotide sequence ID" value="NZ_FNAN01000010.1"/>
</dbReference>
<evidence type="ECO:0000313" key="10">
    <source>
        <dbReference type="EMBL" id="SDF41025.1"/>
    </source>
</evidence>
<evidence type="ECO:0000256" key="5">
    <source>
        <dbReference type="ARBA" id="ARBA00022692"/>
    </source>
</evidence>
<keyword evidence="7" id="KW-0998">Cell outer membrane</keyword>
<proteinExistence type="inferred from homology"/>
<sequence length="455" mass="52248">MKRILKPMLRHWQYLLVPLLSLFTPVRAQDALLQGYIDQGLKNNQGLKQQRFILERNLFALKEARTFFYPEVNFSTSYLDSRGGRKISIPIGDLLNPVYNSLNDLTNSSAFPKVENVSQTFNPRNYYDAKFRTSLPLYNAEIAFNTKIRKEQIHLQQAEVDVYRRELVKEIKLAYYACQQSNEAIRILENAVSLARENLRFNQALVKNDKAIRTVVSRSENELIGLEARLVDARNQSINAKAYFNFLLNNPLETSLEIDAPAETDVLTDTTAEGRREELAKLESLSKINALSGQLARAGALPKLSTFIDLGSQGDFVNFNRDTRYYLFGVTLDWRVFANNRTQYKVKQAELEQKATGEQISQVEQQLQLQNKTAANTFQSAVLTYRATKSQTALSQQYYQDQQKLYREGQLLYIELLDAQNRLIGDQLQQSISYLNVQTRAAELERARASYLFSN</sequence>
<dbReference type="EMBL" id="FNAN01000010">
    <property type="protein sequence ID" value="SDF41025.1"/>
    <property type="molecule type" value="Genomic_DNA"/>
</dbReference>
<dbReference type="PANTHER" id="PTHR30026">
    <property type="entry name" value="OUTER MEMBRANE PROTEIN TOLC"/>
    <property type="match status" value="1"/>
</dbReference>
<organism evidence="10 11">
    <name type="scientific">Dyadobacter soli</name>
    <dbReference type="NCBI Taxonomy" id="659014"/>
    <lineage>
        <taxon>Bacteria</taxon>
        <taxon>Pseudomonadati</taxon>
        <taxon>Bacteroidota</taxon>
        <taxon>Cytophagia</taxon>
        <taxon>Cytophagales</taxon>
        <taxon>Spirosomataceae</taxon>
        <taxon>Dyadobacter</taxon>
    </lineage>
</organism>
<protein>
    <submittedName>
        <fullName evidence="10">Outer membrane protein TolC</fullName>
    </submittedName>
</protein>
<dbReference type="Proteomes" id="UP000198748">
    <property type="component" value="Unassembled WGS sequence"/>
</dbReference>
<dbReference type="InterPro" id="IPR003423">
    <property type="entry name" value="OMP_efflux"/>
</dbReference>
<keyword evidence="8" id="KW-0175">Coiled coil</keyword>
<keyword evidence="5" id="KW-0812">Transmembrane</keyword>
<evidence type="ECO:0000256" key="1">
    <source>
        <dbReference type="ARBA" id="ARBA00004442"/>
    </source>
</evidence>
<keyword evidence="9" id="KW-0732">Signal</keyword>
<dbReference type="InterPro" id="IPR051906">
    <property type="entry name" value="TolC-like"/>
</dbReference>
<keyword evidence="6" id="KW-0472">Membrane</keyword>
<evidence type="ECO:0000256" key="2">
    <source>
        <dbReference type="ARBA" id="ARBA00007613"/>
    </source>
</evidence>
<gene>
    <name evidence="10" type="ORF">SAMN04487996_110228</name>
</gene>
<keyword evidence="4" id="KW-1134">Transmembrane beta strand</keyword>
<reference evidence="11" key="1">
    <citation type="submission" date="2016-10" db="EMBL/GenBank/DDBJ databases">
        <authorList>
            <person name="Varghese N."/>
            <person name="Submissions S."/>
        </authorList>
    </citation>
    <scope>NUCLEOTIDE SEQUENCE [LARGE SCALE GENOMIC DNA]</scope>
    <source>
        <strain evidence="11">DSM 25329</strain>
    </source>
</reference>
<keyword evidence="11" id="KW-1185">Reference proteome</keyword>
<accession>A0A1G7KUZ4</accession>
<dbReference type="Gene3D" id="1.20.1600.10">
    <property type="entry name" value="Outer membrane efflux proteins (OEP)"/>
    <property type="match status" value="1"/>
</dbReference>
<dbReference type="GO" id="GO:0015288">
    <property type="term" value="F:porin activity"/>
    <property type="evidence" value="ECO:0007669"/>
    <property type="project" value="TreeGrafter"/>
</dbReference>
<feature type="chain" id="PRO_5011637774" evidence="9">
    <location>
        <begin position="29"/>
        <end position="455"/>
    </location>
</feature>
<dbReference type="Pfam" id="PF02321">
    <property type="entry name" value="OEP"/>
    <property type="match status" value="2"/>
</dbReference>
<dbReference type="AlphaFoldDB" id="A0A1G7KUZ4"/>
<dbReference type="GO" id="GO:1990281">
    <property type="term" value="C:efflux pump complex"/>
    <property type="evidence" value="ECO:0007669"/>
    <property type="project" value="TreeGrafter"/>
</dbReference>
<evidence type="ECO:0000256" key="7">
    <source>
        <dbReference type="ARBA" id="ARBA00023237"/>
    </source>
</evidence>
<feature type="signal peptide" evidence="9">
    <location>
        <begin position="1"/>
        <end position="28"/>
    </location>
</feature>
<dbReference type="GO" id="GO:0009279">
    <property type="term" value="C:cell outer membrane"/>
    <property type="evidence" value="ECO:0007669"/>
    <property type="project" value="UniProtKB-SubCell"/>
</dbReference>
<feature type="coiled-coil region" evidence="8">
    <location>
        <begin position="178"/>
        <end position="236"/>
    </location>
</feature>
<evidence type="ECO:0000256" key="4">
    <source>
        <dbReference type="ARBA" id="ARBA00022452"/>
    </source>
</evidence>